<dbReference type="RefSeq" id="WP_148899075.1">
    <property type="nucleotide sequence ID" value="NZ_VNHY01000002.1"/>
</dbReference>
<gene>
    <name evidence="2" type="ORF">LX73_1769</name>
</gene>
<keyword evidence="3" id="KW-1185">Reference proteome</keyword>
<sequence length="213" mass="23883">MIRKIIWIIGGLAITVLAFFIVDRSGSIWPAVITASIVGTIFIIGFAFRWIGEINSSLNRKAIILVLAVMLLGSSVYATLIYIDSNNQHDRLTHIRTHIEKEILSTYVQKPLLKTLRDYQTSEDAKQNIDETFYARYDSLVQDRELMIAALDESDLTTAFYVYKANADTLIIAGESSILDAKSGDFQNASGAQGRFEMHGILTPKGISYERRN</sequence>
<evidence type="ECO:0000313" key="3">
    <source>
        <dbReference type="Proteomes" id="UP000324595"/>
    </source>
</evidence>
<feature type="transmembrane region" description="Helical" evidence="1">
    <location>
        <begin position="63"/>
        <end position="83"/>
    </location>
</feature>
<accession>A0A5D3YM80</accession>
<feature type="transmembrane region" description="Helical" evidence="1">
    <location>
        <begin position="28"/>
        <end position="51"/>
    </location>
</feature>
<organism evidence="2 3">
    <name type="scientific">Fodinibius salinus</name>
    <dbReference type="NCBI Taxonomy" id="860790"/>
    <lineage>
        <taxon>Bacteria</taxon>
        <taxon>Pseudomonadati</taxon>
        <taxon>Balneolota</taxon>
        <taxon>Balneolia</taxon>
        <taxon>Balneolales</taxon>
        <taxon>Balneolaceae</taxon>
        <taxon>Fodinibius</taxon>
    </lineage>
</organism>
<keyword evidence="1" id="KW-1133">Transmembrane helix</keyword>
<protein>
    <submittedName>
        <fullName evidence="2">Uncharacterized protein</fullName>
    </submittedName>
</protein>
<dbReference type="EMBL" id="VNHY01000002">
    <property type="protein sequence ID" value="TYP94046.1"/>
    <property type="molecule type" value="Genomic_DNA"/>
</dbReference>
<comment type="caution">
    <text evidence="2">The sequence shown here is derived from an EMBL/GenBank/DDBJ whole genome shotgun (WGS) entry which is preliminary data.</text>
</comment>
<dbReference type="AlphaFoldDB" id="A0A5D3YM80"/>
<keyword evidence="1" id="KW-0472">Membrane</keyword>
<evidence type="ECO:0000256" key="1">
    <source>
        <dbReference type="SAM" id="Phobius"/>
    </source>
</evidence>
<reference evidence="2 3" key="1">
    <citation type="submission" date="2019-07" db="EMBL/GenBank/DDBJ databases">
        <title>Genomic Encyclopedia of Archaeal and Bacterial Type Strains, Phase II (KMG-II): from individual species to whole genera.</title>
        <authorList>
            <person name="Goeker M."/>
        </authorList>
    </citation>
    <scope>NUCLEOTIDE SEQUENCE [LARGE SCALE GENOMIC DNA]</scope>
    <source>
        <strain evidence="2 3">DSM 21935</strain>
    </source>
</reference>
<evidence type="ECO:0000313" key="2">
    <source>
        <dbReference type="EMBL" id="TYP94046.1"/>
    </source>
</evidence>
<feature type="transmembrane region" description="Helical" evidence="1">
    <location>
        <begin position="5"/>
        <end position="22"/>
    </location>
</feature>
<keyword evidence="1" id="KW-0812">Transmembrane</keyword>
<name>A0A5D3YM80_9BACT</name>
<proteinExistence type="predicted"/>
<dbReference type="Proteomes" id="UP000324595">
    <property type="component" value="Unassembled WGS sequence"/>
</dbReference>